<evidence type="ECO:0000313" key="1">
    <source>
        <dbReference type="EMBL" id="MDN6900584.1"/>
    </source>
</evidence>
<reference evidence="1" key="1">
    <citation type="submission" date="2019-01" db="EMBL/GenBank/DDBJ databases">
        <title>Oenococcus sicerae UCMA17102.</title>
        <authorList>
            <person name="Cousin F.J."/>
            <person name="Le Guellec R."/>
            <person name="Cretenet M."/>
        </authorList>
    </citation>
    <scope>NUCLEOTIDE SEQUENCE</scope>
    <source>
        <strain evidence="1">UCMA17102</strain>
    </source>
</reference>
<dbReference type="Proteomes" id="UP001167919">
    <property type="component" value="Unassembled WGS sequence"/>
</dbReference>
<organism evidence="1 2">
    <name type="scientific">Oenococcus sicerae</name>
    <dbReference type="NCBI Taxonomy" id="2203724"/>
    <lineage>
        <taxon>Bacteria</taxon>
        <taxon>Bacillati</taxon>
        <taxon>Bacillota</taxon>
        <taxon>Bacilli</taxon>
        <taxon>Lactobacillales</taxon>
        <taxon>Lactobacillaceae</taxon>
        <taxon>Oenococcus</taxon>
    </lineage>
</organism>
<protein>
    <recommendedName>
        <fullName evidence="3">SnoaL-like domain-containing protein</fullName>
    </recommendedName>
</protein>
<comment type="caution">
    <text evidence="1">The sequence shown here is derived from an EMBL/GenBank/DDBJ whole genome shotgun (WGS) entry which is preliminary data.</text>
</comment>
<sequence length="120" mass="13697">MNSREEIIQRYFRLSDMASDDDQALNDIIALFASTAVVKGANGITSNNPNDLANFFKNFFEDNQELRHLCRVTVDRGECQAEWSVAGRKKTGGLFALHGFDHYQFNAQNKIIFLQVEIKH</sequence>
<accession>A0AAJ1R9C2</accession>
<dbReference type="SUPFAM" id="SSF54427">
    <property type="entry name" value="NTF2-like"/>
    <property type="match status" value="1"/>
</dbReference>
<evidence type="ECO:0008006" key="3">
    <source>
        <dbReference type="Google" id="ProtNLM"/>
    </source>
</evidence>
<dbReference type="Gene3D" id="3.10.450.50">
    <property type="match status" value="1"/>
</dbReference>
<dbReference type="InterPro" id="IPR032710">
    <property type="entry name" value="NTF2-like_dom_sf"/>
</dbReference>
<evidence type="ECO:0000313" key="2">
    <source>
        <dbReference type="Proteomes" id="UP001167919"/>
    </source>
</evidence>
<proteinExistence type="predicted"/>
<gene>
    <name evidence="1" type="ORF">EVC35_06150</name>
</gene>
<dbReference type="RefSeq" id="WP_301711254.1">
    <property type="nucleotide sequence ID" value="NZ_SDWY01000003.1"/>
</dbReference>
<dbReference type="AlphaFoldDB" id="A0AAJ1R9C2"/>
<name>A0AAJ1R9C2_9LACO</name>
<dbReference type="EMBL" id="SDWY01000003">
    <property type="protein sequence ID" value="MDN6900584.1"/>
    <property type="molecule type" value="Genomic_DNA"/>
</dbReference>